<keyword evidence="5 8" id="KW-0067">ATP-binding</keyword>
<evidence type="ECO:0000256" key="4">
    <source>
        <dbReference type="ARBA" id="ARBA00022741"/>
    </source>
</evidence>
<evidence type="ECO:0000259" key="7">
    <source>
        <dbReference type="PROSITE" id="PS50893"/>
    </source>
</evidence>
<keyword evidence="3" id="KW-0472">Membrane</keyword>
<comment type="caution">
    <text evidence="8">The sequence shown here is derived from an EMBL/GenBank/DDBJ whole genome shotgun (WGS) entry which is preliminary data.</text>
</comment>
<dbReference type="Proteomes" id="UP000197535">
    <property type="component" value="Unassembled WGS sequence"/>
</dbReference>
<evidence type="ECO:0000313" key="8">
    <source>
        <dbReference type="EMBL" id="OWW19631.1"/>
    </source>
</evidence>
<dbReference type="OrthoDB" id="9776369at2"/>
<gene>
    <name evidence="8" type="ORF">AYR66_09065</name>
</gene>
<keyword evidence="4" id="KW-0547">Nucleotide-binding</keyword>
<dbReference type="GO" id="GO:0016887">
    <property type="term" value="F:ATP hydrolysis activity"/>
    <property type="evidence" value="ECO:0007669"/>
    <property type="project" value="InterPro"/>
</dbReference>
<accession>A0A254TAG0</accession>
<dbReference type="RefSeq" id="WP_088706535.1">
    <property type="nucleotide sequence ID" value="NZ_LSTO01000001.1"/>
</dbReference>
<dbReference type="InterPro" id="IPR017871">
    <property type="entry name" value="ABC_transporter-like_CS"/>
</dbReference>
<organism evidence="8 9">
    <name type="scientific">Noviherbaspirillum denitrificans</name>
    <dbReference type="NCBI Taxonomy" id="1968433"/>
    <lineage>
        <taxon>Bacteria</taxon>
        <taxon>Pseudomonadati</taxon>
        <taxon>Pseudomonadota</taxon>
        <taxon>Betaproteobacteria</taxon>
        <taxon>Burkholderiales</taxon>
        <taxon>Oxalobacteraceae</taxon>
        <taxon>Noviherbaspirillum</taxon>
    </lineage>
</organism>
<dbReference type="Gene3D" id="3.40.50.300">
    <property type="entry name" value="P-loop containing nucleotide triphosphate hydrolases"/>
    <property type="match status" value="1"/>
</dbReference>
<dbReference type="SUPFAM" id="SSF52540">
    <property type="entry name" value="P-loop containing nucleoside triphosphate hydrolases"/>
    <property type="match status" value="1"/>
</dbReference>
<dbReference type="InterPro" id="IPR027417">
    <property type="entry name" value="P-loop_NTPase"/>
</dbReference>
<dbReference type="GO" id="GO:0005524">
    <property type="term" value="F:ATP binding"/>
    <property type="evidence" value="ECO:0007669"/>
    <property type="project" value="UniProtKB-KW"/>
</dbReference>
<dbReference type="InterPro" id="IPR052156">
    <property type="entry name" value="BCAA_Transport_ATP-bd_LivF"/>
</dbReference>
<proteinExistence type="inferred from homology"/>
<dbReference type="InterPro" id="IPR003593">
    <property type="entry name" value="AAA+_ATPase"/>
</dbReference>
<dbReference type="PANTHER" id="PTHR43820">
    <property type="entry name" value="HIGH-AFFINITY BRANCHED-CHAIN AMINO ACID TRANSPORT ATP-BINDING PROTEIN LIVF"/>
    <property type="match status" value="1"/>
</dbReference>
<dbReference type="GO" id="GO:0015658">
    <property type="term" value="F:branched-chain amino acid transmembrane transporter activity"/>
    <property type="evidence" value="ECO:0007669"/>
    <property type="project" value="TreeGrafter"/>
</dbReference>
<evidence type="ECO:0000256" key="1">
    <source>
        <dbReference type="ARBA" id="ARBA00005417"/>
    </source>
</evidence>
<keyword evidence="9" id="KW-1185">Reference proteome</keyword>
<feature type="domain" description="ABC transporter" evidence="7">
    <location>
        <begin position="4"/>
        <end position="230"/>
    </location>
</feature>
<evidence type="ECO:0000256" key="3">
    <source>
        <dbReference type="ARBA" id="ARBA00022475"/>
    </source>
</evidence>
<keyword evidence="2" id="KW-0813">Transport</keyword>
<dbReference type="CDD" id="cd03224">
    <property type="entry name" value="ABC_TM1139_LivF_branched"/>
    <property type="match status" value="1"/>
</dbReference>
<dbReference type="SMART" id="SM00382">
    <property type="entry name" value="AAA"/>
    <property type="match status" value="1"/>
</dbReference>
<dbReference type="AlphaFoldDB" id="A0A254TAG0"/>
<evidence type="ECO:0000313" key="9">
    <source>
        <dbReference type="Proteomes" id="UP000197535"/>
    </source>
</evidence>
<dbReference type="PROSITE" id="PS00211">
    <property type="entry name" value="ABC_TRANSPORTER_1"/>
    <property type="match status" value="1"/>
</dbReference>
<reference evidence="8 9" key="1">
    <citation type="submission" date="2016-02" db="EMBL/GenBank/DDBJ databases">
        <authorList>
            <person name="Wen L."/>
            <person name="He K."/>
            <person name="Yang H."/>
        </authorList>
    </citation>
    <scope>NUCLEOTIDE SEQUENCE [LARGE SCALE GENOMIC DNA]</scope>
    <source>
        <strain evidence="8 9">TSA40</strain>
    </source>
</reference>
<keyword evidence="3" id="KW-1003">Cell membrane</keyword>
<keyword evidence="6" id="KW-0029">Amino-acid transport</keyword>
<dbReference type="PANTHER" id="PTHR43820:SF2">
    <property type="entry name" value="ABC TRANSPORTER ATP-BINDING PROTEIN"/>
    <property type="match status" value="1"/>
</dbReference>
<name>A0A254TAG0_9BURK</name>
<sequence length="230" mass="25749">MSLLKLTSVEAGYGASQVLFGIDFQINEGEVVTLLGRNGMGKSTTIKTICGLLKPRRGSVRFNGAEVAGMATERISRMGIGLVPEGRRIFPNLTVYENLVAFARPGKWTLEHAYKLFPVLEKRKDNMGFQLSGGEQQMLAIARALLTNARLLLIDEATEGLAPLIRQEIWRCLHEVKKEGQSILVIDKYVQNLIDLADRHYFIENGRIGWTGSSEQLSEQPEIWERYLGV</sequence>
<dbReference type="EMBL" id="LSTO01000001">
    <property type="protein sequence ID" value="OWW19631.1"/>
    <property type="molecule type" value="Genomic_DNA"/>
</dbReference>
<evidence type="ECO:0000256" key="5">
    <source>
        <dbReference type="ARBA" id="ARBA00022840"/>
    </source>
</evidence>
<dbReference type="Pfam" id="PF00005">
    <property type="entry name" value="ABC_tran"/>
    <property type="match status" value="1"/>
</dbReference>
<protein>
    <submittedName>
        <fullName evidence="8">ABC transporter ATP-binding protein</fullName>
    </submittedName>
</protein>
<dbReference type="GO" id="GO:0015807">
    <property type="term" value="P:L-amino acid transport"/>
    <property type="evidence" value="ECO:0007669"/>
    <property type="project" value="TreeGrafter"/>
</dbReference>
<dbReference type="PROSITE" id="PS50893">
    <property type="entry name" value="ABC_TRANSPORTER_2"/>
    <property type="match status" value="1"/>
</dbReference>
<evidence type="ECO:0000256" key="6">
    <source>
        <dbReference type="ARBA" id="ARBA00022970"/>
    </source>
</evidence>
<comment type="similarity">
    <text evidence="1">Belongs to the ABC transporter superfamily.</text>
</comment>
<dbReference type="InterPro" id="IPR003439">
    <property type="entry name" value="ABC_transporter-like_ATP-bd"/>
</dbReference>
<evidence type="ECO:0000256" key="2">
    <source>
        <dbReference type="ARBA" id="ARBA00022448"/>
    </source>
</evidence>